<dbReference type="CDD" id="cd15482">
    <property type="entry name" value="Sialidase_non-viral"/>
    <property type="match status" value="1"/>
</dbReference>
<evidence type="ECO:0000313" key="3">
    <source>
        <dbReference type="EMBL" id="MYH62601.1"/>
    </source>
</evidence>
<organism evidence="3">
    <name type="scientific">Caldilineaceae bacterium SB0675_bin_29</name>
    <dbReference type="NCBI Taxonomy" id="2605266"/>
    <lineage>
        <taxon>Bacteria</taxon>
        <taxon>Bacillati</taxon>
        <taxon>Chloroflexota</taxon>
        <taxon>Caldilineae</taxon>
        <taxon>Caldilineales</taxon>
        <taxon>Caldilineaceae</taxon>
    </lineage>
</organism>
<protein>
    <submittedName>
        <fullName evidence="3">Exo-alpha-sialidase</fullName>
    </submittedName>
</protein>
<dbReference type="InterPro" id="IPR011040">
    <property type="entry name" value="Sialidase"/>
</dbReference>
<feature type="domain" description="Sialidase" evidence="2">
    <location>
        <begin position="139"/>
        <end position="333"/>
    </location>
</feature>
<evidence type="ECO:0000259" key="2">
    <source>
        <dbReference type="Pfam" id="PF13088"/>
    </source>
</evidence>
<evidence type="ECO:0000256" key="1">
    <source>
        <dbReference type="SAM" id="MobiDB-lite"/>
    </source>
</evidence>
<dbReference type="EMBL" id="VYDA01000463">
    <property type="protein sequence ID" value="MYH62601.1"/>
    <property type="molecule type" value="Genomic_DNA"/>
</dbReference>
<feature type="region of interest" description="Disordered" evidence="1">
    <location>
        <begin position="1"/>
        <end position="26"/>
    </location>
</feature>
<feature type="compositionally biased region" description="Basic and acidic residues" evidence="1">
    <location>
        <begin position="16"/>
        <end position="26"/>
    </location>
</feature>
<comment type="caution">
    <text evidence="3">The sequence shown here is derived from an EMBL/GenBank/DDBJ whole genome shotgun (WGS) entry which is preliminary data.</text>
</comment>
<reference evidence="3" key="1">
    <citation type="submission" date="2019-09" db="EMBL/GenBank/DDBJ databases">
        <title>Characterisation of the sponge microbiome using genome-centric metagenomics.</title>
        <authorList>
            <person name="Engelberts J.P."/>
            <person name="Robbins S.J."/>
            <person name="De Goeij J.M."/>
            <person name="Aranda M."/>
            <person name="Bell S.C."/>
            <person name="Webster N.S."/>
        </authorList>
    </citation>
    <scope>NUCLEOTIDE SEQUENCE</scope>
    <source>
        <strain evidence="3">SB0675_bin_29</strain>
    </source>
</reference>
<name>A0A6B1G3E6_9CHLR</name>
<proteinExistence type="predicted"/>
<dbReference type="InterPro" id="IPR036278">
    <property type="entry name" value="Sialidase_sf"/>
</dbReference>
<sequence length="379" mass="42225">MPSGRGPTKSSAQGGRSDREMADMTEERSHEEICRGYFQLGELEIQVGETQTIIPQQRTHCACAYLFKLVDGELVLAAFPEETGGFTSRRSRDGGHTWRDAPVWPTWCAYQFPDGELIQVHSHFLTDTDQEGVYETVLDRSMDNGYTYQRETVQLIGVPTLAPEINKPGRPRYVDHSIVALRDGSLLAGALAKFASDRQPKERSFVVRSTDRGRTWHYVSTVAFDLTPGDTRRLDGFGEPSLQTLPNGEILCFMRSGGTSDGKYWPLYMSRSNDDGKTWSHADPIADRGVFPTSCLMSNGVLVVSYGRPGDWLAFSLDMGHTWIGHFCLRQGPQHTDCSFYDAVAEVAPDTLLVAYGCTDPNDSWQAELLGTFITVKRS</sequence>
<dbReference type="Pfam" id="PF13088">
    <property type="entry name" value="BNR_2"/>
    <property type="match status" value="1"/>
</dbReference>
<accession>A0A6B1G3E6</accession>
<dbReference type="SUPFAM" id="SSF50939">
    <property type="entry name" value="Sialidases"/>
    <property type="match status" value="1"/>
</dbReference>
<dbReference type="PANTHER" id="PTHR43752:SF2">
    <property type="entry name" value="BNR_ASP-BOX REPEAT FAMILY PROTEIN"/>
    <property type="match status" value="1"/>
</dbReference>
<dbReference type="AlphaFoldDB" id="A0A6B1G3E6"/>
<dbReference type="PANTHER" id="PTHR43752">
    <property type="entry name" value="BNR/ASP-BOX REPEAT FAMILY PROTEIN"/>
    <property type="match status" value="1"/>
</dbReference>
<dbReference type="Gene3D" id="2.120.10.10">
    <property type="match status" value="1"/>
</dbReference>
<gene>
    <name evidence="3" type="ORF">F4148_12885</name>
</gene>